<dbReference type="Proteomes" id="UP000887013">
    <property type="component" value="Unassembled WGS sequence"/>
</dbReference>
<dbReference type="EMBL" id="BMAW01119118">
    <property type="protein sequence ID" value="GFT83094.1"/>
    <property type="molecule type" value="Genomic_DNA"/>
</dbReference>
<evidence type="ECO:0000313" key="1">
    <source>
        <dbReference type="EMBL" id="GFT83094.1"/>
    </source>
</evidence>
<comment type="caution">
    <text evidence="1">The sequence shown here is derived from an EMBL/GenBank/DDBJ whole genome shotgun (WGS) entry which is preliminary data.</text>
</comment>
<keyword evidence="2" id="KW-1185">Reference proteome</keyword>
<proteinExistence type="predicted"/>
<reference evidence="1" key="1">
    <citation type="submission" date="2020-08" db="EMBL/GenBank/DDBJ databases">
        <title>Multicomponent nature underlies the extraordinary mechanical properties of spider dragline silk.</title>
        <authorList>
            <person name="Kono N."/>
            <person name="Nakamura H."/>
            <person name="Mori M."/>
            <person name="Yoshida Y."/>
            <person name="Ohtoshi R."/>
            <person name="Malay A.D."/>
            <person name="Moran D.A.P."/>
            <person name="Tomita M."/>
            <person name="Numata K."/>
            <person name="Arakawa K."/>
        </authorList>
    </citation>
    <scope>NUCLEOTIDE SEQUENCE</scope>
</reference>
<dbReference type="OrthoDB" id="6412199at2759"/>
<organism evidence="1 2">
    <name type="scientific">Nephila pilipes</name>
    <name type="common">Giant wood spider</name>
    <name type="synonym">Nephila maculata</name>
    <dbReference type="NCBI Taxonomy" id="299642"/>
    <lineage>
        <taxon>Eukaryota</taxon>
        <taxon>Metazoa</taxon>
        <taxon>Ecdysozoa</taxon>
        <taxon>Arthropoda</taxon>
        <taxon>Chelicerata</taxon>
        <taxon>Arachnida</taxon>
        <taxon>Araneae</taxon>
        <taxon>Araneomorphae</taxon>
        <taxon>Entelegynae</taxon>
        <taxon>Araneoidea</taxon>
        <taxon>Nephilidae</taxon>
        <taxon>Nephila</taxon>
    </lineage>
</organism>
<protein>
    <submittedName>
        <fullName evidence="1">Uncharacterized protein</fullName>
    </submittedName>
</protein>
<sequence length="143" mass="16172">MLKQIATLQDIVREDVDKIQQNQLLAKIWMEEQLQNIGRSFTPRQESVQDPILALANTDILTNLQILQSTLQGLRRMADTLQSSLNTVKANLTLLTNITRSISKYEKESLVSKAYLQSSLLSIKDEKADPFLVGCPNLPRGKY</sequence>
<accession>A0A8X6PQ39</accession>
<name>A0A8X6PQ39_NEPPI</name>
<evidence type="ECO:0000313" key="2">
    <source>
        <dbReference type="Proteomes" id="UP000887013"/>
    </source>
</evidence>
<dbReference type="AlphaFoldDB" id="A0A8X6PQ39"/>
<gene>
    <name evidence="1" type="primary">AVEN_173056_1</name>
    <name evidence="1" type="ORF">NPIL_689791</name>
</gene>